<name>A0A4V6MEJ1_9BACT</name>
<organism evidence="7 8">
    <name type="scientific">Ancylomarina subtilis</name>
    <dbReference type="NCBI Taxonomy" id="1639035"/>
    <lineage>
        <taxon>Bacteria</taxon>
        <taxon>Pseudomonadati</taxon>
        <taxon>Bacteroidota</taxon>
        <taxon>Bacteroidia</taxon>
        <taxon>Marinilabiliales</taxon>
        <taxon>Marinifilaceae</taxon>
        <taxon>Ancylomarina</taxon>
    </lineage>
</organism>
<dbReference type="OrthoDB" id="771485at2"/>
<evidence type="ECO:0000256" key="3">
    <source>
        <dbReference type="ARBA" id="ARBA00022989"/>
    </source>
</evidence>
<feature type="domain" description="GtrA/DPMS transmembrane" evidence="6">
    <location>
        <begin position="32"/>
        <end position="159"/>
    </location>
</feature>
<dbReference type="RefSeq" id="WP_130305503.1">
    <property type="nucleotide sequence ID" value="NZ_SHKN01000001.1"/>
</dbReference>
<dbReference type="Pfam" id="PF04138">
    <property type="entry name" value="GtrA_DPMS_TM"/>
    <property type="match status" value="1"/>
</dbReference>
<feature type="transmembrane region" description="Helical" evidence="5">
    <location>
        <begin position="106"/>
        <end position="128"/>
    </location>
</feature>
<protein>
    <submittedName>
        <fullName evidence="7">Putative flippase GtrA</fullName>
    </submittedName>
</protein>
<gene>
    <name evidence="7" type="ORF">EV201_0168</name>
</gene>
<sequence length="165" mass="19446">MKLFYALIRLIEKIILWFYPPFKKFMPEQTFKYAATGGANTALDIFLYFIFYHFVLNKEIVDLGFYAISPHIAAFIMSFTITFPIGFVLAKYISFPGSFLRKRVQFFRYGLSVMGSVLLNYIFLKLFVEHFGWYPTPSKMLTTLIAILFSYTAQKYFTFKVEIKK</sequence>
<feature type="transmembrane region" description="Helical" evidence="5">
    <location>
        <begin position="33"/>
        <end position="52"/>
    </location>
</feature>
<keyword evidence="2 5" id="KW-0812">Transmembrane</keyword>
<comment type="caution">
    <text evidence="7">The sequence shown here is derived from an EMBL/GenBank/DDBJ whole genome shotgun (WGS) entry which is preliminary data.</text>
</comment>
<dbReference type="EMBL" id="SHKN01000001">
    <property type="protein sequence ID" value="RZT95545.1"/>
    <property type="molecule type" value="Genomic_DNA"/>
</dbReference>
<dbReference type="GO" id="GO:0016020">
    <property type="term" value="C:membrane"/>
    <property type="evidence" value="ECO:0007669"/>
    <property type="project" value="UniProtKB-SubCell"/>
</dbReference>
<comment type="subcellular location">
    <subcellularLocation>
        <location evidence="1">Membrane</location>
        <topology evidence="1">Multi-pass membrane protein</topology>
    </subcellularLocation>
</comment>
<dbReference type="AlphaFoldDB" id="A0A4V6MEJ1"/>
<keyword evidence="3 5" id="KW-1133">Transmembrane helix</keyword>
<keyword evidence="4 5" id="KW-0472">Membrane</keyword>
<evidence type="ECO:0000313" key="8">
    <source>
        <dbReference type="Proteomes" id="UP000293562"/>
    </source>
</evidence>
<reference evidence="7 8" key="1">
    <citation type="submission" date="2019-02" db="EMBL/GenBank/DDBJ databases">
        <title>Genomic Encyclopedia of Type Strains, Phase IV (KMG-IV): sequencing the most valuable type-strain genomes for metagenomic binning, comparative biology and taxonomic classification.</title>
        <authorList>
            <person name="Goeker M."/>
        </authorList>
    </citation>
    <scope>NUCLEOTIDE SEQUENCE [LARGE SCALE GENOMIC DNA]</scope>
    <source>
        <strain evidence="7 8">DSM 28825</strain>
    </source>
</reference>
<evidence type="ECO:0000313" key="7">
    <source>
        <dbReference type="EMBL" id="RZT95545.1"/>
    </source>
</evidence>
<keyword evidence="8" id="KW-1185">Reference proteome</keyword>
<evidence type="ECO:0000256" key="1">
    <source>
        <dbReference type="ARBA" id="ARBA00004141"/>
    </source>
</evidence>
<evidence type="ECO:0000256" key="2">
    <source>
        <dbReference type="ARBA" id="ARBA00022692"/>
    </source>
</evidence>
<dbReference type="InterPro" id="IPR007267">
    <property type="entry name" value="GtrA_DPMS_TM"/>
</dbReference>
<dbReference type="Proteomes" id="UP000293562">
    <property type="component" value="Unassembled WGS sequence"/>
</dbReference>
<feature type="transmembrane region" description="Helical" evidence="5">
    <location>
        <begin position="72"/>
        <end position="94"/>
    </location>
</feature>
<evidence type="ECO:0000259" key="6">
    <source>
        <dbReference type="Pfam" id="PF04138"/>
    </source>
</evidence>
<evidence type="ECO:0000256" key="4">
    <source>
        <dbReference type="ARBA" id="ARBA00023136"/>
    </source>
</evidence>
<accession>A0A4V6MEJ1</accession>
<proteinExistence type="predicted"/>
<dbReference type="GO" id="GO:0000271">
    <property type="term" value="P:polysaccharide biosynthetic process"/>
    <property type="evidence" value="ECO:0007669"/>
    <property type="project" value="InterPro"/>
</dbReference>
<evidence type="ECO:0000256" key="5">
    <source>
        <dbReference type="SAM" id="Phobius"/>
    </source>
</evidence>
<feature type="transmembrane region" description="Helical" evidence="5">
    <location>
        <begin position="140"/>
        <end position="159"/>
    </location>
</feature>